<dbReference type="Proteomes" id="UP001304125">
    <property type="component" value="Chromosome"/>
</dbReference>
<dbReference type="Pfam" id="PF04545">
    <property type="entry name" value="Sigma70_r4"/>
    <property type="match status" value="1"/>
</dbReference>
<protein>
    <submittedName>
        <fullName evidence="3">Sigma factor-like helix-turn-helix DNA-binding protein</fullName>
    </submittedName>
</protein>
<sequence length="192" mass="21278">MGDLQTLVERLMHERGASLTAYAAMLADRDDDAVRLMDDAIVAVLRRRRPPTDVDEADARVRMAMATTVAGRSPRRTWRASRGSRPAAGPDSAPHADGALRSPQDDRQDRVDDGSDVRTALRALPPRERACVVMRHHDELTLPQIARALHVEQHQVRRCLQDATARLSPLLGVVDPGPEPEVAELVNPRSRR</sequence>
<feature type="compositionally biased region" description="Basic and acidic residues" evidence="1">
    <location>
        <begin position="103"/>
        <end position="116"/>
    </location>
</feature>
<organism evidence="3 4">
    <name type="scientific">Demequina capsici</name>
    <dbReference type="NCBI Taxonomy" id="3075620"/>
    <lineage>
        <taxon>Bacteria</taxon>
        <taxon>Bacillati</taxon>
        <taxon>Actinomycetota</taxon>
        <taxon>Actinomycetes</taxon>
        <taxon>Micrococcales</taxon>
        <taxon>Demequinaceae</taxon>
        <taxon>Demequina</taxon>
    </lineage>
</organism>
<name>A0AA96JCZ7_9MICO</name>
<dbReference type="SUPFAM" id="SSF88659">
    <property type="entry name" value="Sigma3 and sigma4 domains of RNA polymerase sigma factors"/>
    <property type="match status" value="1"/>
</dbReference>
<proteinExistence type="predicted"/>
<dbReference type="CDD" id="cd06171">
    <property type="entry name" value="Sigma70_r4"/>
    <property type="match status" value="1"/>
</dbReference>
<dbReference type="Gene3D" id="1.10.10.10">
    <property type="entry name" value="Winged helix-like DNA-binding domain superfamily/Winged helix DNA-binding domain"/>
    <property type="match status" value="1"/>
</dbReference>
<dbReference type="InterPro" id="IPR036388">
    <property type="entry name" value="WH-like_DNA-bd_sf"/>
</dbReference>
<evidence type="ECO:0000313" key="3">
    <source>
        <dbReference type="EMBL" id="WNM24164.1"/>
    </source>
</evidence>
<evidence type="ECO:0000256" key="1">
    <source>
        <dbReference type="SAM" id="MobiDB-lite"/>
    </source>
</evidence>
<dbReference type="EMBL" id="CP134879">
    <property type="protein sequence ID" value="WNM24164.1"/>
    <property type="molecule type" value="Genomic_DNA"/>
</dbReference>
<evidence type="ECO:0000259" key="2">
    <source>
        <dbReference type="Pfam" id="PF04545"/>
    </source>
</evidence>
<dbReference type="InterPro" id="IPR007630">
    <property type="entry name" value="RNA_pol_sigma70_r4"/>
</dbReference>
<dbReference type="GO" id="GO:0003700">
    <property type="term" value="F:DNA-binding transcription factor activity"/>
    <property type="evidence" value="ECO:0007669"/>
    <property type="project" value="InterPro"/>
</dbReference>
<gene>
    <name evidence="3" type="ORF">RN606_12470</name>
</gene>
<dbReference type="GO" id="GO:0006352">
    <property type="term" value="P:DNA-templated transcription initiation"/>
    <property type="evidence" value="ECO:0007669"/>
    <property type="project" value="InterPro"/>
</dbReference>
<dbReference type="RefSeq" id="WP_313497642.1">
    <property type="nucleotide sequence ID" value="NZ_CP134879.1"/>
</dbReference>
<feature type="region of interest" description="Disordered" evidence="1">
    <location>
        <begin position="67"/>
        <end position="122"/>
    </location>
</feature>
<dbReference type="AlphaFoldDB" id="A0AA96JCZ7"/>
<evidence type="ECO:0000313" key="4">
    <source>
        <dbReference type="Proteomes" id="UP001304125"/>
    </source>
</evidence>
<dbReference type="InterPro" id="IPR013324">
    <property type="entry name" value="RNA_pol_sigma_r3/r4-like"/>
</dbReference>
<feature type="domain" description="RNA polymerase sigma-70 region 4" evidence="2">
    <location>
        <begin position="120"/>
        <end position="167"/>
    </location>
</feature>
<reference evidence="3 4" key="1">
    <citation type="submission" date="2023-09" db="EMBL/GenBank/DDBJ databases">
        <title>Demequina sp. a novel bacteria isolated from Capsicum annuum.</title>
        <authorList>
            <person name="Humaira Z."/>
            <person name="Lee J."/>
            <person name="Cho D."/>
        </authorList>
    </citation>
    <scope>NUCLEOTIDE SEQUENCE [LARGE SCALE GENOMIC DNA]</scope>
    <source>
        <strain evidence="3 4">OYTSA14</strain>
    </source>
</reference>
<keyword evidence="4" id="KW-1185">Reference proteome</keyword>
<accession>A0AA96JCZ7</accession>